<keyword evidence="2" id="KW-0804">Transcription</keyword>
<keyword evidence="2" id="KW-0805">Transcription regulation</keyword>
<dbReference type="Proteomes" id="UP000886595">
    <property type="component" value="Unassembled WGS sequence"/>
</dbReference>
<comment type="caution">
    <text evidence="4">The sequence shown here is derived from an EMBL/GenBank/DDBJ whole genome shotgun (WGS) entry which is preliminary data.</text>
</comment>
<comment type="similarity">
    <text evidence="1">Belongs to the mTERF family.</text>
</comment>
<keyword evidence="5" id="KW-1185">Reference proteome</keyword>
<dbReference type="OrthoDB" id="637682at2759"/>
<evidence type="ECO:0000313" key="5">
    <source>
        <dbReference type="Proteomes" id="UP000886595"/>
    </source>
</evidence>
<evidence type="ECO:0000256" key="1">
    <source>
        <dbReference type="ARBA" id="ARBA00007692"/>
    </source>
</evidence>
<dbReference type="GO" id="GO:0003676">
    <property type="term" value="F:nucleic acid binding"/>
    <property type="evidence" value="ECO:0007669"/>
    <property type="project" value="InterPro"/>
</dbReference>
<evidence type="ECO:0000313" key="4">
    <source>
        <dbReference type="EMBL" id="KAG2262271.1"/>
    </source>
</evidence>
<evidence type="ECO:0008006" key="6">
    <source>
        <dbReference type="Google" id="ProtNLM"/>
    </source>
</evidence>
<evidence type="ECO:0000256" key="2">
    <source>
        <dbReference type="ARBA" id="ARBA00022472"/>
    </source>
</evidence>
<keyword evidence="3" id="KW-0809">Transit peptide</keyword>
<dbReference type="Pfam" id="PF02536">
    <property type="entry name" value="mTERF"/>
    <property type="match status" value="1"/>
</dbReference>
<dbReference type="InterPro" id="IPR038538">
    <property type="entry name" value="MTERF_sf"/>
</dbReference>
<protein>
    <recommendedName>
        <fullName evidence="6">Mitochondrial transcription termination factor family protein</fullName>
    </recommendedName>
</protein>
<dbReference type="GO" id="GO:0005737">
    <property type="term" value="C:cytoplasm"/>
    <property type="evidence" value="ECO:0007669"/>
    <property type="project" value="UniProtKB-ARBA"/>
</dbReference>
<keyword evidence="2" id="KW-0806">Transcription termination</keyword>
<dbReference type="SMART" id="SM00733">
    <property type="entry name" value="Mterf"/>
    <property type="match status" value="7"/>
</dbReference>
<reference evidence="4 5" key="1">
    <citation type="submission" date="2020-02" db="EMBL/GenBank/DDBJ databases">
        <authorList>
            <person name="Ma Q."/>
            <person name="Huang Y."/>
            <person name="Song X."/>
            <person name="Pei D."/>
        </authorList>
    </citation>
    <scope>NUCLEOTIDE SEQUENCE [LARGE SCALE GENOMIC DNA]</scope>
    <source>
        <strain evidence="4">Sxm20200214</strain>
        <tissue evidence="4">Leaf</tissue>
    </source>
</reference>
<dbReference type="PANTHER" id="PTHR13068:SF161">
    <property type="entry name" value="F19K23.4 PROTEIN-RELATED"/>
    <property type="match status" value="1"/>
</dbReference>
<dbReference type="InterPro" id="IPR003690">
    <property type="entry name" value="MTERF"/>
</dbReference>
<accession>A0A8X7Q262</accession>
<dbReference type="EMBL" id="JAAMPC010000014">
    <property type="protein sequence ID" value="KAG2262271.1"/>
    <property type="molecule type" value="Genomic_DNA"/>
</dbReference>
<name>A0A8X7Q262_BRACI</name>
<proteinExistence type="inferred from homology"/>
<gene>
    <name evidence="4" type="ORF">Bca52824_069350</name>
</gene>
<sequence length="651" mass="73992">MYSLILHGRRSLELHKWHNLRVSVQNAFSFSNSFSSYAASARDGQKGQVFTFCYLVDSLGLTATLAESISKKASFRDKGNPDSVLSLFRSYGFTDSQISSMVTNYPGLLMLDAEKCLGPKLQVLKSMEGGSSSDQLIETISKVPKLLGMKGDKTISRYYDVVKETIKSGKSSKFEKLCHSLPHGLQRNKIRNASVLRELGVPQRLLNPLLVSDHKLVCGDGKFKETLKKVIDMGFDPTSSQFVQALGAVQWLSDNEIEEKAHVYRKLGFSVRDVWEMFLKYPISLRFSEDNIKQTFEVLKKCGLREEEILSVFKKFPQCIGYSRQKICNSLKTCFGLGFSLNQFSNMVQRFPQWLNISPERVKKRTRFLVKKKNKLMLKKMKWSLKGVALFPQVLGVSMEKRIVPSERFRKEVGSESCTVVYFAGIVYSQLHLLRICLRFDSELRKDLRESLLQRISGFHSCYFFDGILKMLLVKSYLHLTPLLGPEDEAALIETITEAVIESAERLFINPGSENSERSFQLNNIAINCQGEVIRDVDELLNSTPASYILKFLLAQFGREGNIFTVSYLVESISRKVSSESKANPDSVLSLLKHYGFTDSQISSIVRSYQRLLITDAEKISCSQASVFEVKRSFNPLSSLRFLQKLHESWD</sequence>
<dbReference type="Gene3D" id="1.25.70.10">
    <property type="entry name" value="Transcription termination factor 3, mitochondrial"/>
    <property type="match status" value="2"/>
</dbReference>
<dbReference type="AlphaFoldDB" id="A0A8X7Q262"/>
<organism evidence="4 5">
    <name type="scientific">Brassica carinata</name>
    <name type="common">Ethiopian mustard</name>
    <name type="synonym">Abyssinian cabbage</name>
    <dbReference type="NCBI Taxonomy" id="52824"/>
    <lineage>
        <taxon>Eukaryota</taxon>
        <taxon>Viridiplantae</taxon>
        <taxon>Streptophyta</taxon>
        <taxon>Embryophyta</taxon>
        <taxon>Tracheophyta</taxon>
        <taxon>Spermatophyta</taxon>
        <taxon>Magnoliopsida</taxon>
        <taxon>eudicotyledons</taxon>
        <taxon>Gunneridae</taxon>
        <taxon>Pentapetalae</taxon>
        <taxon>rosids</taxon>
        <taxon>malvids</taxon>
        <taxon>Brassicales</taxon>
        <taxon>Brassicaceae</taxon>
        <taxon>Brassiceae</taxon>
        <taxon>Brassica</taxon>
    </lineage>
</organism>
<evidence type="ECO:0000256" key="3">
    <source>
        <dbReference type="ARBA" id="ARBA00022946"/>
    </source>
</evidence>
<dbReference type="PANTHER" id="PTHR13068">
    <property type="entry name" value="CGI-12 PROTEIN-RELATED"/>
    <property type="match status" value="1"/>
</dbReference>
<dbReference type="GO" id="GO:0006353">
    <property type="term" value="P:DNA-templated transcription termination"/>
    <property type="evidence" value="ECO:0007669"/>
    <property type="project" value="UniProtKB-KW"/>
</dbReference>